<keyword evidence="3" id="KW-0804">Transcription</keyword>
<evidence type="ECO:0000256" key="3">
    <source>
        <dbReference type="ARBA" id="ARBA00023163"/>
    </source>
</evidence>
<gene>
    <name evidence="5" type="ORF">C7I85_03935</name>
</gene>
<dbReference type="GO" id="GO:0006950">
    <property type="term" value="P:response to stress"/>
    <property type="evidence" value="ECO:0007669"/>
    <property type="project" value="TreeGrafter"/>
</dbReference>
<sequence length="130" mass="14172">MWRRAADRKLEDRGLSHATAVPLVALSRLGDNIRQGAIADYLALEGPSLVRIADIPASEGLIVRIADPADRRAKLLSLTDAGRARVVEIEAILERLRCDLLSEEDERDMEGAAALLIRLGARLLANEPQA</sequence>
<keyword evidence="2" id="KW-0238">DNA-binding</keyword>
<evidence type="ECO:0000313" key="5">
    <source>
        <dbReference type="EMBL" id="PSJ63146.1"/>
    </source>
</evidence>
<evidence type="ECO:0000256" key="1">
    <source>
        <dbReference type="ARBA" id="ARBA00023015"/>
    </source>
</evidence>
<comment type="caution">
    <text evidence="5">The sequence shown here is derived from an EMBL/GenBank/DDBJ whole genome shotgun (WGS) entry which is preliminary data.</text>
</comment>
<dbReference type="PANTHER" id="PTHR33164">
    <property type="entry name" value="TRANSCRIPTIONAL REGULATOR, MARR FAMILY"/>
    <property type="match status" value="1"/>
</dbReference>
<dbReference type="InterPro" id="IPR036390">
    <property type="entry name" value="WH_DNA-bd_sf"/>
</dbReference>
<organism evidence="5 6">
    <name type="scientific">Pseudaminobacter soli</name>
    <name type="common">ex Li et al. 2025</name>
    <dbReference type="NCBI Taxonomy" id="1295366"/>
    <lineage>
        <taxon>Bacteria</taxon>
        <taxon>Pseudomonadati</taxon>
        <taxon>Pseudomonadota</taxon>
        <taxon>Alphaproteobacteria</taxon>
        <taxon>Hyphomicrobiales</taxon>
        <taxon>Phyllobacteriaceae</taxon>
        <taxon>Pseudaminobacter</taxon>
    </lineage>
</organism>
<name>A0A2P7SKX3_9HYPH</name>
<dbReference type="PRINTS" id="PR00598">
    <property type="entry name" value="HTHMARR"/>
</dbReference>
<accession>A0A2P7SKX3</accession>
<dbReference type="InterPro" id="IPR039422">
    <property type="entry name" value="MarR/SlyA-like"/>
</dbReference>
<dbReference type="OrthoDB" id="7427954at2"/>
<dbReference type="InterPro" id="IPR036388">
    <property type="entry name" value="WH-like_DNA-bd_sf"/>
</dbReference>
<evidence type="ECO:0000259" key="4">
    <source>
        <dbReference type="PROSITE" id="PS50995"/>
    </source>
</evidence>
<dbReference type="RefSeq" id="WP_106723060.1">
    <property type="nucleotide sequence ID" value="NZ_PXYL01000002.1"/>
</dbReference>
<reference evidence="5 6" key="1">
    <citation type="submission" date="2018-03" db="EMBL/GenBank/DDBJ databases">
        <title>The draft genome of Mesorhizobium soli JCM 19897.</title>
        <authorList>
            <person name="Li L."/>
            <person name="Liu L."/>
            <person name="Liang L."/>
            <person name="Wang T."/>
            <person name="Zhang X."/>
        </authorList>
    </citation>
    <scope>NUCLEOTIDE SEQUENCE [LARGE SCALE GENOMIC DNA]</scope>
    <source>
        <strain evidence="5 6">JCM 19897</strain>
    </source>
</reference>
<dbReference type="PROSITE" id="PS50995">
    <property type="entry name" value="HTH_MARR_2"/>
    <property type="match status" value="1"/>
</dbReference>
<dbReference type="InterPro" id="IPR000835">
    <property type="entry name" value="HTH_MarR-typ"/>
</dbReference>
<keyword evidence="1" id="KW-0805">Transcription regulation</keyword>
<dbReference type="SMART" id="SM00347">
    <property type="entry name" value="HTH_MARR"/>
    <property type="match status" value="1"/>
</dbReference>
<evidence type="ECO:0000313" key="6">
    <source>
        <dbReference type="Proteomes" id="UP000240653"/>
    </source>
</evidence>
<dbReference type="GO" id="GO:0003700">
    <property type="term" value="F:DNA-binding transcription factor activity"/>
    <property type="evidence" value="ECO:0007669"/>
    <property type="project" value="InterPro"/>
</dbReference>
<dbReference type="EMBL" id="PXYL01000002">
    <property type="protein sequence ID" value="PSJ63146.1"/>
    <property type="molecule type" value="Genomic_DNA"/>
</dbReference>
<keyword evidence="6" id="KW-1185">Reference proteome</keyword>
<proteinExistence type="predicted"/>
<dbReference type="Proteomes" id="UP000240653">
    <property type="component" value="Unassembled WGS sequence"/>
</dbReference>
<protein>
    <submittedName>
        <fullName evidence="5">Transcriptional regulator</fullName>
    </submittedName>
</protein>
<feature type="domain" description="HTH marR-type" evidence="4">
    <location>
        <begin position="1"/>
        <end position="121"/>
    </location>
</feature>
<dbReference type="SUPFAM" id="SSF46785">
    <property type="entry name" value="Winged helix' DNA-binding domain"/>
    <property type="match status" value="1"/>
</dbReference>
<dbReference type="PANTHER" id="PTHR33164:SF64">
    <property type="entry name" value="TRANSCRIPTIONAL REGULATOR SLYA"/>
    <property type="match status" value="1"/>
</dbReference>
<dbReference type="AlphaFoldDB" id="A0A2P7SKX3"/>
<evidence type="ECO:0000256" key="2">
    <source>
        <dbReference type="ARBA" id="ARBA00023125"/>
    </source>
</evidence>
<dbReference type="GO" id="GO:0003677">
    <property type="term" value="F:DNA binding"/>
    <property type="evidence" value="ECO:0007669"/>
    <property type="project" value="UniProtKB-KW"/>
</dbReference>
<dbReference type="Gene3D" id="1.10.10.10">
    <property type="entry name" value="Winged helix-like DNA-binding domain superfamily/Winged helix DNA-binding domain"/>
    <property type="match status" value="1"/>
</dbReference>